<keyword evidence="2" id="KW-1185">Reference proteome</keyword>
<protein>
    <submittedName>
        <fullName evidence="1">Uncharacterized protein</fullName>
    </submittedName>
</protein>
<comment type="caution">
    <text evidence="1">The sequence shown here is derived from an EMBL/GenBank/DDBJ whole genome shotgun (WGS) entry which is preliminary data.</text>
</comment>
<sequence>MSKNILETLADLAEDRVREARKVQRAKQKRWHLICGELYMHPAQGKISIARSSAERMSATRWRTVMVHAVQRGDAKVLEALAERLGKSELAASILRAKGYGAHGQSIDLTVRDIPSRHE</sequence>
<proteinExistence type="predicted"/>
<gene>
    <name evidence="1" type="ORF">LMJ30_08215</name>
</gene>
<name>A0ABS8ISY7_9BURK</name>
<evidence type="ECO:0000313" key="1">
    <source>
        <dbReference type="EMBL" id="MCC6070938.1"/>
    </source>
</evidence>
<evidence type="ECO:0000313" key="2">
    <source>
        <dbReference type="Proteomes" id="UP001198701"/>
    </source>
</evidence>
<dbReference type="RefSeq" id="WP_229431857.1">
    <property type="nucleotide sequence ID" value="NZ_JAJHPV010000012.1"/>
</dbReference>
<dbReference type="Proteomes" id="UP001198701">
    <property type="component" value="Unassembled WGS sequence"/>
</dbReference>
<reference evidence="1 2" key="1">
    <citation type="submission" date="2021-11" db="EMBL/GenBank/DDBJ databases">
        <authorList>
            <person name="Huq M.A."/>
        </authorList>
    </citation>
    <scope>NUCLEOTIDE SEQUENCE [LARGE SCALE GENOMIC DNA]</scope>
    <source>
        <strain evidence="1 2">MAHUQ-52</strain>
    </source>
</reference>
<accession>A0ABS8ISY7</accession>
<organism evidence="1 2">
    <name type="scientific">Massilia agrisoli</name>
    <dbReference type="NCBI Taxonomy" id="2892444"/>
    <lineage>
        <taxon>Bacteria</taxon>
        <taxon>Pseudomonadati</taxon>
        <taxon>Pseudomonadota</taxon>
        <taxon>Betaproteobacteria</taxon>
        <taxon>Burkholderiales</taxon>
        <taxon>Oxalobacteraceae</taxon>
        <taxon>Telluria group</taxon>
        <taxon>Massilia</taxon>
    </lineage>
</organism>
<dbReference type="EMBL" id="JAJHPV010000012">
    <property type="protein sequence ID" value="MCC6070938.1"/>
    <property type="molecule type" value="Genomic_DNA"/>
</dbReference>